<gene>
    <name evidence="1" type="ORF">LCGC14_0845290</name>
</gene>
<accession>A0A0F9PGR5</accession>
<sequence length="111" mass="12798">MARQTEQVKRAIKALKNAGYARKEFSVQVERIYQGLHPETKKAMYAYGNAEVYIRASIKRQLELAQAVADNGISVTIPVYDGRNLFPLYNTGYRPNPKVEYWEIKKEMPTN</sequence>
<proteinExistence type="predicted"/>
<evidence type="ECO:0000313" key="1">
    <source>
        <dbReference type="EMBL" id="KKN29319.1"/>
    </source>
</evidence>
<dbReference type="EMBL" id="LAZR01002496">
    <property type="protein sequence ID" value="KKN29319.1"/>
    <property type="molecule type" value="Genomic_DNA"/>
</dbReference>
<protein>
    <submittedName>
        <fullName evidence="1">Uncharacterized protein</fullName>
    </submittedName>
</protein>
<dbReference type="AlphaFoldDB" id="A0A0F9PGR5"/>
<name>A0A0F9PGR5_9ZZZZ</name>
<organism evidence="1">
    <name type="scientific">marine sediment metagenome</name>
    <dbReference type="NCBI Taxonomy" id="412755"/>
    <lineage>
        <taxon>unclassified sequences</taxon>
        <taxon>metagenomes</taxon>
        <taxon>ecological metagenomes</taxon>
    </lineage>
</organism>
<comment type="caution">
    <text evidence="1">The sequence shown here is derived from an EMBL/GenBank/DDBJ whole genome shotgun (WGS) entry which is preliminary data.</text>
</comment>
<reference evidence="1" key="1">
    <citation type="journal article" date="2015" name="Nature">
        <title>Complex archaea that bridge the gap between prokaryotes and eukaryotes.</title>
        <authorList>
            <person name="Spang A."/>
            <person name="Saw J.H."/>
            <person name="Jorgensen S.L."/>
            <person name="Zaremba-Niedzwiedzka K."/>
            <person name="Martijn J."/>
            <person name="Lind A.E."/>
            <person name="van Eijk R."/>
            <person name="Schleper C."/>
            <person name="Guy L."/>
            <person name="Ettema T.J."/>
        </authorList>
    </citation>
    <scope>NUCLEOTIDE SEQUENCE</scope>
</reference>